<dbReference type="InterPro" id="IPR002557">
    <property type="entry name" value="Chitin-bd_dom"/>
</dbReference>
<dbReference type="SMART" id="SM00494">
    <property type="entry name" value="ChtBD2"/>
    <property type="match status" value="2"/>
</dbReference>
<proteinExistence type="predicted"/>
<evidence type="ECO:0000313" key="3">
    <source>
        <dbReference type="Proteomes" id="UP000277928"/>
    </source>
</evidence>
<sequence>MYMIAMLFHVLRIDLLQPLLRRNENIPIENNLCMTVEHVRVADNPQSFYQCVPLNEQEIESYLMVDNKVGVWKKQSCPGEHQFDYIKQGCTEKNKLRRQQPNCQQNPGAKGCEKSCQVTNIAAVQREPCDWLTSTLQLDITNSAAFLQCIPRQTRSCGIWQPRKCSEGTTFDARLQICANDHLIGCPVGSLPVSRCAQQSFISMCPGSSQCTEEYQVCCQPIPNFKTGYEPSLPVPVPVRNDRLPQVCPPNTGPPIAACSPAQFCPPRSICYPISGFCCSIMTEPIPLMQSLPIPVIQQHLQTQPPVPQQKSFQTVQQQQIVIMCPNGLPGIQPCGFMEQCPVNNGCYRGVCCPLVCPSGQDATGFCGQTASAILSCSQQANCISGCCCQQSEPIRMPICRSGITAASRCSVDQECGPGMECSSGGCCPVPFCPTGIQAVVRRVWVVQAHQSVQTVCAVLRHAVPQALLPCESVCPMQNAEMVSNALMAVAAHSLCSTGGCCCPTGQQCVNGVCCSLPACSNGILSATMCGAGNTCPTGMECDSGGCCPLPMCSSGAQPSGRCQKDSCPVGQDYTAYMWDKQPFKVCENGVCCPLPVCSNGQLAMQLCAYDNSCPMGYICEGRACCLEPLPRCPNGARAYQRCNRGTDCPPGFGCTAMGACCLLSLEPLCPSNQNAICQCAPANNCPPQTSCTMGTCCASASVKVYDHVPGTSCQTSSECNGFDSGGARCMQSICACVNGAASNGATCQQFNPDVLLQARSACDQYGSACRFVFSTARRKPLFAPVGNITEEPLWYAVVTSRRCLSNEAVTGFDPDSTCLPNEKCIKGQCRMKLWPGEYGCISDEECSARCNNTYCSTNVDKGISQCQCSNGKLLYGRCFDQCPTGFHAKGAHCEHDDEDHFWMDANQQNSLRELFNSGTC</sequence>
<dbReference type="Proteomes" id="UP000277928">
    <property type="component" value="Unassembled WGS sequence"/>
</dbReference>
<accession>A0A3P6TU65</accession>
<dbReference type="STRING" id="42156.A0A3P6TU65"/>
<organism evidence="2 3">
    <name type="scientific">Litomosoides sigmodontis</name>
    <name type="common">Filarial nematode worm</name>
    <dbReference type="NCBI Taxonomy" id="42156"/>
    <lineage>
        <taxon>Eukaryota</taxon>
        <taxon>Metazoa</taxon>
        <taxon>Ecdysozoa</taxon>
        <taxon>Nematoda</taxon>
        <taxon>Chromadorea</taxon>
        <taxon>Rhabditida</taxon>
        <taxon>Spirurina</taxon>
        <taxon>Spiruromorpha</taxon>
        <taxon>Filarioidea</taxon>
        <taxon>Onchocercidae</taxon>
        <taxon>Litomosoides</taxon>
    </lineage>
</organism>
<dbReference type="OrthoDB" id="5912424at2759"/>
<evidence type="ECO:0000313" key="2">
    <source>
        <dbReference type="EMBL" id="VDK67771.1"/>
    </source>
</evidence>
<dbReference type="PANTHER" id="PTHR34150:SF1">
    <property type="entry name" value="CHITIN-BINDING TYPE-2 DOMAIN-CONTAINING PROTEIN"/>
    <property type="match status" value="1"/>
</dbReference>
<dbReference type="OMA" id="NGCDQYG"/>
<dbReference type="EMBL" id="UYRX01000004">
    <property type="protein sequence ID" value="VDK67771.1"/>
    <property type="molecule type" value="Genomic_DNA"/>
</dbReference>
<dbReference type="SUPFAM" id="SSF57625">
    <property type="entry name" value="Invertebrate chitin-binding proteins"/>
    <property type="match status" value="1"/>
</dbReference>
<dbReference type="GO" id="GO:0005576">
    <property type="term" value="C:extracellular region"/>
    <property type="evidence" value="ECO:0007669"/>
    <property type="project" value="InterPro"/>
</dbReference>
<keyword evidence="3" id="KW-1185">Reference proteome</keyword>
<dbReference type="AlphaFoldDB" id="A0A3P6TU65"/>
<feature type="domain" description="Chitin-binding type-2" evidence="1">
    <location>
        <begin position="31"/>
        <end position="105"/>
    </location>
</feature>
<reference evidence="2 3" key="1">
    <citation type="submission" date="2018-08" db="EMBL/GenBank/DDBJ databases">
        <authorList>
            <person name="Laetsch R D."/>
            <person name="Stevens L."/>
            <person name="Kumar S."/>
            <person name="Blaxter L. M."/>
        </authorList>
    </citation>
    <scope>NUCLEOTIDE SEQUENCE [LARGE SCALE GENOMIC DNA]</scope>
</reference>
<dbReference type="InterPro" id="IPR036508">
    <property type="entry name" value="Chitin-bd_dom_sf"/>
</dbReference>
<protein>
    <recommendedName>
        <fullName evidence="1">Chitin-binding type-2 domain-containing protein</fullName>
    </recommendedName>
</protein>
<gene>
    <name evidence="2" type="ORF">NLS_LOCUS169</name>
</gene>
<dbReference type="GO" id="GO:0008061">
    <property type="term" value="F:chitin binding"/>
    <property type="evidence" value="ECO:0007669"/>
    <property type="project" value="InterPro"/>
</dbReference>
<evidence type="ECO:0000259" key="1">
    <source>
        <dbReference type="SMART" id="SM00494"/>
    </source>
</evidence>
<dbReference type="PANTHER" id="PTHR34150">
    <property type="entry name" value="PROTEIN CBG08832-RELATED"/>
    <property type="match status" value="1"/>
</dbReference>
<name>A0A3P6TU65_LITSI</name>
<feature type="domain" description="Chitin-binding type-2" evidence="1">
    <location>
        <begin position="127"/>
        <end position="188"/>
    </location>
</feature>
<dbReference type="SMART" id="SM00289">
    <property type="entry name" value="WR1"/>
    <property type="match status" value="10"/>
</dbReference>
<dbReference type="InterPro" id="IPR006150">
    <property type="entry name" value="Cys_repeat_1"/>
</dbReference>